<dbReference type="InterPro" id="IPR051533">
    <property type="entry name" value="WaaL-like"/>
</dbReference>
<protein>
    <recommendedName>
        <fullName evidence="7">O-antigen ligase-related domain-containing protein</fullName>
    </recommendedName>
</protein>
<dbReference type="EMBL" id="BAAADB010000004">
    <property type="protein sequence ID" value="GAA0501754.1"/>
    <property type="molecule type" value="Genomic_DNA"/>
</dbReference>
<comment type="caution">
    <text evidence="8">The sequence shown here is derived from an EMBL/GenBank/DDBJ whole genome shotgun (WGS) entry which is preliminary data.</text>
</comment>
<feature type="transmembrane region" description="Helical" evidence="6">
    <location>
        <begin position="392"/>
        <end position="409"/>
    </location>
</feature>
<comment type="subcellular location">
    <subcellularLocation>
        <location evidence="1">Membrane</location>
        <topology evidence="1">Multi-pass membrane protein</topology>
    </subcellularLocation>
</comment>
<dbReference type="PANTHER" id="PTHR37422:SF13">
    <property type="entry name" value="LIPOPOLYSACCHARIDE BIOSYNTHESIS PROTEIN PA4999-RELATED"/>
    <property type="match status" value="1"/>
</dbReference>
<feature type="transmembrane region" description="Helical" evidence="6">
    <location>
        <begin position="55"/>
        <end position="76"/>
    </location>
</feature>
<feature type="transmembrane region" description="Helical" evidence="6">
    <location>
        <begin position="117"/>
        <end position="135"/>
    </location>
</feature>
<dbReference type="PANTHER" id="PTHR37422">
    <property type="entry name" value="TEICHURONIC ACID BIOSYNTHESIS PROTEIN TUAE"/>
    <property type="match status" value="1"/>
</dbReference>
<evidence type="ECO:0000256" key="3">
    <source>
        <dbReference type="ARBA" id="ARBA00022989"/>
    </source>
</evidence>
<sequence length="456" mass="48441">MTHPPTLQPPVTGPPGPHTPSPTLRSRAARTAEWAALLAACLTIAWGPLAQGSAFGWGFSGLILLGSVTVALTLIASGLRGRLDLPNPLMTLSALAFLGWVWISADQAPDRLEGLRWAGIWTATLGTALSVHALARTHARQQTVLTAFLLTGGAAVTLALLQGQGHLIPGFTYLDGVPEKILTGPYFHPSHYSGYLITVAALTSTVLLNTRPGWHTLPVLALAAGVQYTNLFTDGSSIPAVMLAAAVPVIVWAWKHRPWAGVTLTAAALAAATWIVITLTTPAGQAQFDTYSKRIGISQSFETFIEVRKAIHRFGTALIETQPLTGIGPGQWATEFQTVRAPVTDHPFRQYVDGQYVNYAHSDYLMVAVELGLIGAALLSITLLVSLIGRGWTSLAMTGAAILPVYLFTGLYDSHLSAIPGTMIGAYVLIFSVRDLRPAPPDRPGVPASTAVDLNF</sequence>
<feature type="transmembrane region" description="Helical" evidence="6">
    <location>
        <begin position="364"/>
        <end position="385"/>
    </location>
</feature>
<dbReference type="InterPro" id="IPR007016">
    <property type="entry name" value="O-antigen_ligase-rel_domated"/>
</dbReference>
<feature type="transmembrane region" description="Helical" evidence="6">
    <location>
        <begin position="261"/>
        <end position="281"/>
    </location>
</feature>
<evidence type="ECO:0000256" key="2">
    <source>
        <dbReference type="ARBA" id="ARBA00022692"/>
    </source>
</evidence>
<feature type="region of interest" description="Disordered" evidence="5">
    <location>
        <begin position="1"/>
        <end position="25"/>
    </location>
</feature>
<dbReference type="RefSeq" id="WP_343756034.1">
    <property type="nucleotide sequence ID" value="NZ_BAAADB010000004.1"/>
</dbReference>
<keyword evidence="9" id="KW-1185">Reference proteome</keyword>
<evidence type="ECO:0000313" key="8">
    <source>
        <dbReference type="EMBL" id="GAA0501754.1"/>
    </source>
</evidence>
<feature type="compositionally biased region" description="Pro residues" evidence="5">
    <location>
        <begin position="1"/>
        <end position="20"/>
    </location>
</feature>
<evidence type="ECO:0000313" key="9">
    <source>
        <dbReference type="Proteomes" id="UP001500191"/>
    </source>
</evidence>
<feature type="transmembrane region" description="Helical" evidence="6">
    <location>
        <begin position="88"/>
        <end position="105"/>
    </location>
</feature>
<evidence type="ECO:0000256" key="6">
    <source>
        <dbReference type="SAM" id="Phobius"/>
    </source>
</evidence>
<dbReference type="Pfam" id="PF04932">
    <property type="entry name" value="Wzy_C"/>
    <property type="match status" value="1"/>
</dbReference>
<gene>
    <name evidence="8" type="ORF">GCM10008937_06620</name>
</gene>
<reference evidence="8 9" key="1">
    <citation type="journal article" date="2019" name="Int. J. Syst. Evol. Microbiol.">
        <title>The Global Catalogue of Microorganisms (GCM) 10K type strain sequencing project: providing services to taxonomists for standard genome sequencing and annotation.</title>
        <authorList>
            <consortium name="The Broad Institute Genomics Platform"/>
            <consortium name="The Broad Institute Genome Sequencing Center for Infectious Disease"/>
            <person name="Wu L."/>
            <person name="Ma J."/>
        </authorList>
    </citation>
    <scope>NUCLEOTIDE SEQUENCE [LARGE SCALE GENOMIC DNA]</scope>
    <source>
        <strain evidence="8 9">JCM 14368</strain>
    </source>
</reference>
<dbReference type="Proteomes" id="UP001500191">
    <property type="component" value="Unassembled WGS sequence"/>
</dbReference>
<feature type="transmembrane region" description="Helical" evidence="6">
    <location>
        <begin position="237"/>
        <end position="254"/>
    </location>
</feature>
<keyword evidence="2 6" id="KW-0812">Transmembrane</keyword>
<evidence type="ECO:0000256" key="5">
    <source>
        <dbReference type="SAM" id="MobiDB-lite"/>
    </source>
</evidence>
<evidence type="ECO:0000256" key="1">
    <source>
        <dbReference type="ARBA" id="ARBA00004141"/>
    </source>
</evidence>
<feature type="transmembrane region" description="Helical" evidence="6">
    <location>
        <begin position="415"/>
        <end position="433"/>
    </location>
</feature>
<feature type="domain" description="O-antigen ligase-related" evidence="7">
    <location>
        <begin position="231"/>
        <end position="379"/>
    </location>
</feature>
<keyword evidence="3 6" id="KW-1133">Transmembrane helix</keyword>
<evidence type="ECO:0000259" key="7">
    <source>
        <dbReference type="Pfam" id="PF04932"/>
    </source>
</evidence>
<keyword evidence="4 6" id="KW-0472">Membrane</keyword>
<feature type="transmembrane region" description="Helical" evidence="6">
    <location>
        <begin position="142"/>
        <end position="161"/>
    </location>
</feature>
<organism evidence="8 9">
    <name type="scientific">Deinococcus depolymerans</name>
    <dbReference type="NCBI Taxonomy" id="392408"/>
    <lineage>
        <taxon>Bacteria</taxon>
        <taxon>Thermotogati</taxon>
        <taxon>Deinococcota</taxon>
        <taxon>Deinococci</taxon>
        <taxon>Deinococcales</taxon>
        <taxon>Deinococcaceae</taxon>
        <taxon>Deinococcus</taxon>
    </lineage>
</organism>
<accession>A0ABN1BP90</accession>
<name>A0ABN1BP90_9DEIO</name>
<proteinExistence type="predicted"/>
<evidence type="ECO:0000256" key="4">
    <source>
        <dbReference type="ARBA" id="ARBA00023136"/>
    </source>
</evidence>